<dbReference type="InterPro" id="IPR001584">
    <property type="entry name" value="Integrase_cat-core"/>
</dbReference>
<dbReference type="Gene3D" id="3.30.420.10">
    <property type="entry name" value="Ribonuclease H-like superfamily/Ribonuclease H"/>
    <property type="match status" value="1"/>
</dbReference>
<feature type="domain" description="Integrase catalytic" evidence="1">
    <location>
        <begin position="66"/>
        <end position="150"/>
    </location>
</feature>
<organism evidence="2 3">
    <name type="scientific">Acer negundo</name>
    <name type="common">Box elder</name>
    <dbReference type="NCBI Taxonomy" id="4023"/>
    <lineage>
        <taxon>Eukaryota</taxon>
        <taxon>Viridiplantae</taxon>
        <taxon>Streptophyta</taxon>
        <taxon>Embryophyta</taxon>
        <taxon>Tracheophyta</taxon>
        <taxon>Spermatophyta</taxon>
        <taxon>Magnoliopsida</taxon>
        <taxon>eudicotyledons</taxon>
        <taxon>Gunneridae</taxon>
        <taxon>Pentapetalae</taxon>
        <taxon>rosids</taxon>
        <taxon>malvids</taxon>
        <taxon>Sapindales</taxon>
        <taxon>Sapindaceae</taxon>
        <taxon>Hippocastanoideae</taxon>
        <taxon>Acereae</taxon>
        <taxon>Acer</taxon>
    </lineage>
</organism>
<evidence type="ECO:0000259" key="1">
    <source>
        <dbReference type="PROSITE" id="PS50994"/>
    </source>
</evidence>
<evidence type="ECO:0000313" key="2">
    <source>
        <dbReference type="EMBL" id="KAI9160253.1"/>
    </source>
</evidence>
<dbReference type="PANTHER" id="PTHR45835:SF99">
    <property type="entry name" value="CHROMO DOMAIN-CONTAINING PROTEIN-RELATED"/>
    <property type="match status" value="1"/>
</dbReference>
<dbReference type="GO" id="GO:0003676">
    <property type="term" value="F:nucleic acid binding"/>
    <property type="evidence" value="ECO:0007669"/>
    <property type="project" value="InterPro"/>
</dbReference>
<dbReference type="GO" id="GO:0015074">
    <property type="term" value="P:DNA integration"/>
    <property type="evidence" value="ECO:0007669"/>
    <property type="project" value="InterPro"/>
</dbReference>
<dbReference type="InterPro" id="IPR012337">
    <property type="entry name" value="RNaseH-like_sf"/>
</dbReference>
<dbReference type="PROSITE" id="PS50994">
    <property type="entry name" value="INTEGRASE"/>
    <property type="match status" value="1"/>
</dbReference>
<protein>
    <recommendedName>
        <fullName evidence="1">Integrase catalytic domain-containing protein</fullName>
    </recommendedName>
</protein>
<sequence>MQFDARVVEVRKKLEDHEGGVWRFRYKNKLLYYKNYVYVPGVPGLKEEILAHFHNSKEGGHSGWLRTYIPEKIWEDLTMDFVEGMLSNGGYKSILIVMDRLSKGAHFIPLKHPFTDSSVAKAFVDNMVKLHGIPRSIVTDRGKLFMSSFL</sequence>
<reference evidence="2" key="2">
    <citation type="submission" date="2023-02" db="EMBL/GenBank/DDBJ databases">
        <authorList>
            <person name="Swenson N.G."/>
            <person name="Wegrzyn J.L."/>
            <person name="Mcevoy S.L."/>
        </authorList>
    </citation>
    <scope>NUCLEOTIDE SEQUENCE</scope>
    <source>
        <strain evidence="2">91603</strain>
        <tissue evidence="2">Leaf</tissue>
    </source>
</reference>
<evidence type="ECO:0000313" key="3">
    <source>
        <dbReference type="Proteomes" id="UP001064489"/>
    </source>
</evidence>
<dbReference type="PANTHER" id="PTHR45835">
    <property type="entry name" value="YALI0A06105P"/>
    <property type="match status" value="1"/>
</dbReference>
<proteinExistence type="predicted"/>
<dbReference type="SUPFAM" id="SSF53098">
    <property type="entry name" value="Ribonuclease H-like"/>
    <property type="match status" value="1"/>
</dbReference>
<dbReference type="AlphaFoldDB" id="A0AAD5ICH1"/>
<comment type="caution">
    <text evidence="2">The sequence shown here is derived from an EMBL/GenBank/DDBJ whole genome shotgun (WGS) entry which is preliminary data.</text>
</comment>
<dbReference type="Proteomes" id="UP001064489">
    <property type="component" value="Chromosome 2"/>
</dbReference>
<name>A0AAD5ICH1_ACENE</name>
<keyword evidence="3" id="KW-1185">Reference proteome</keyword>
<gene>
    <name evidence="2" type="ORF">LWI28_006567</name>
</gene>
<accession>A0AAD5ICH1</accession>
<dbReference type="InterPro" id="IPR036397">
    <property type="entry name" value="RNaseH_sf"/>
</dbReference>
<reference evidence="2" key="1">
    <citation type="journal article" date="2022" name="Plant J.">
        <title>Strategies of tolerance reflected in two North American maple genomes.</title>
        <authorList>
            <person name="McEvoy S.L."/>
            <person name="Sezen U.U."/>
            <person name="Trouern-Trend A."/>
            <person name="McMahon S.M."/>
            <person name="Schaberg P.G."/>
            <person name="Yang J."/>
            <person name="Wegrzyn J.L."/>
            <person name="Swenson N.G."/>
        </authorList>
    </citation>
    <scope>NUCLEOTIDE SEQUENCE</scope>
    <source>
        <strain evidence="2">91603</strain>
    </source>
</reference>
<dbReference type="EMBL" id="JAJSOW010000106">
    <property type="protein sequence ID" value="KAI9160253.1"/>
    <property type="molecule type" value="Genomic_DNA"/>
</dbReference>